<evidence type="ECO:0000256" key="2">
    <source>
        <dbReference type="ARBA" id="ARBA00009810"/>
    </source>
</evidence>
<dbReference type="InterPro" id="IPR010105">
    <property type="entry name" value="TonB_sidphr_rcpt"/>
</dbReference>
<dbReference type="Pfam" id="PF07715">
    <property type="entry name" value="Plug"/>
    <property type="match status" value="1"/>
</dbReference>
<evidence type="ECO:0000256" key="12">
    <source>
        <dbReference type="PROSITE-ProRule" id="PRU01360"/>
    </source>
</evidence>
<dbReference type="InterPro" id="IPR039426">
    <property type="entry name" value="TonB-dep_rcpt-like"/>
</dbReference>
<evidence type="ECO:0000256" key="5">
    <source>
        <dbReference type="ARBA" id="ARBA00022692"/>
    </source>
</evidence>
<dbReference type="InterPro" id="IPR000531">
    <property type="entry name" value="Beta-barrel_TonB"/>
</dbReference>
<evidence type="ECO:0000256" key="8">
    <source>
        <dbReference type="ARBA" id="ARBA00023077"/>
    </source>
</evidence>
<evidence type="ECO:0000256" key="7">
    <source>
        <dbReference type="ARBA" id="ARBA00023065"/>
    </source>
</evidence>
<keyword evidence="6" id="KW-0732">Signal</keyword>
<comment type="similarity">
    <text evidence="2 12 13">Belongs to the TonB-dependent receptor family.</text>
</comment>
<evidence type="ECO:0000313" key="17">
    <source>
        <dbReference type="Proteomes" id="UP000249065"/>
    </source>
</evidence>
<name>A0A327M7J2_9PROT</name>
<accession>A0A327M7J2</accession>
<proteinExistence type="inferred from homology"/>
<feature type="domain" description="TonB-dependent receptor-like beta-barrel" evidence="14">
    <location>
        <begin position="251"/>
        <end position="687"/>
    </location>
</feature>
<dbReference type="PROSITE" id="PS52016">
    <property type="entry name" value="TONB_DEPENDENT_REC_3"/>
    <property type="match status" value="1"/>
</dbReference>
<reference evidence="17" key="1">
    <citation type="submission" date="2018-06" db="EMBL/GenBank/DDBJ databases">
        <authorList>
            <person name="Khan S.A."/>
        </authorList>
    </citation>
    <scope>NUCLEOTIDE SEQUENCE [LARGE SCALE GENOMIC DNA]</scope>
    <source>
        <strain evidence="17">DB-1506</strain>
    </source>
</reference>
<protein>
    <submittedName>
        <fullName evidence="16">TonB-dependent siderophore receptor</fullName>
    </submittedName>
</protein>
<dbReference type="EMBL" id="QLIX01000006">
    <property type="protein sequence ID" value="RAI58910.1"/>
    <property type="molecule type" value="Genomic_DNA"/>
</dbReference>
<comment type="caution">
    <text evidence="16">The sequence shown here is derived from an EMBL/GenBank/DDBJ whole genome shotgun (WGS) entry which is preliminary data.</text>
</comment>
<keyword evidence="11 12" id="KW-0998">Cell outer membrane</keyword>
<dbReference type="FunFam" id="2.40.170.20:FF:000005">
    <property type="entry name" value="TonB-dependent siderophore receptor"/>
    <property type="match status" value="1"/>
</dbReference>
<evidence type="ECO:0000256" key="3">
    <source>
        <dbReference type="ARBA" id="ARBA00022448"/>
    </source>
</evidence>
<sequence length="718" mass="77767">MGTAVPAVWRHIHILLGVAGLVVPVASAWSQATAPAAAAPLPVTELPELTVEAAGERADGPVQGYRATRTGSATRTDTAIRDVPQSVSVVPRQALQDLGATRVESALDYAGGVTRQNNFGGQTLFNYAIRGFATGEFYRNGFPVNRGYQSTPDAATIERVEVLRGPAALLYGRGDPGGTFNIVTKQPLPEPGFGLTGLFGSPGQARGTFDASGPIGAEGRFGYRLNGGAEHQTSFRDFVETDRVFLAPATTWQPTPDTVVMLNGEFLRNDQTFDRGVVAVGNRLGVIPRSRFLGEPGDGRIRNENATLQLRMEHRLNQQWTLSLGGQYLGGTMNGYATEASRLLADGRTLLRERRFRDYAWDDFDLQASLTGRFATGPVQHTLLAGLEYENYRNRERLLRSIPNAAPYAIDILAPGYGQAAPALTRRSDTLEQTQVYAAYLQDQIALTPRLKAVAGVRVEQYEQDFVQRATSLATPQSQTAASPRIGLIYDLTETVAAYASYARSFRPNSGGDATGRSFAPEEGEAWEVGLKLDLLRDQLSLTAALFQIDKKNVLTADPNNSGFSIAAGAARSRGFDLTLAGTITPSWRIIGGYAYVDAEVTRDATLAAGAPLLNIPRNSLSLLNVYEFQEGRLQGLGLGGGIVHVSSRAGDNANPGFRLPGYTTVDALAYYQVNQRVRLNLNIVNLFDKHYYDRSYSSVWVSPGMPRTVLGSLAFRF</sequence>
<keyword evidence="17" id="KW-1185">Reference proteome</keyword>
<dbReference type="Proteomes" id="UP000249065">
    <property type="component" value="Unassembled WGS sequence"/>
</dbReference>
<evidence type="ECO:0000259" key="15">
    <source>
        <dbReference type="Pfam" id="PF07715"/>
    </source>
</evidence>
<dbReference type="InterPro" id="IPR012910">
    <property type="entry name" value="Plug_dom"/>
</dbReference>
<evidence type="ECO:0000256" key="10">
    <source>
        <dbReference type="ARBA" id="ARBA00023170"/>
    </source>
</evidence>
<feature type="domain" description="TonB-dependent receptor plug" evidence="15">
    <location>
        <begin position="80"/>
        <end position="179"/>
    </location>
</feature>
<dbReference type="Gene3D" id="2.40.170.20">
    <property type="entry name" value="TonB-dependent receptor, beta-barrel domain"/>
    <property type="match status" value="1"/>
</dbReference>
<evidence type="ECO:0000259" key="14">
    <source>
        <dbReference type="Pfam" id="PF00593"/>
    </source>
</evidence>
<dbReference type="SUPFAM" id="SSF56935">
    <property type="entry name" value="Porins"/>
    <property type="match status" value="1"/>
</dbReference>
<keyword evidence="7" id="KW-0406">Ion transport</keyword>
<dbReference type="InterPro" id="IPR037066">
    <property type="entry name" value="Plug_dom_sf"/>
</dbReference>
<keyword evidence="9 12" id="KW-0472">Membrane</keyword>
<dbReference type="NCBIfam" id="TIGR01783">
    <property type="entry name" value="TonB-siderophor"/>
    <property type="match status" value="1"/>
</dbReference>
<dbReference type="GO" id="GO:0015891">
    <property type="term" value="P:siderophore transport"/>
    <property type="evidence" value="ECO:0007669"/>
    <property type="project" value="InterPro"/>
</dbReference>
<dbReference type="PANTHER" id="PTHR32552:SF90">
    <property type="entry name" value="METAL-PSEUDOPALINE RECEPTOR CNTO"/>
    <property type="match status" value="1"/>
</dbReference>
<dbReference type="OrthoDB" id="9760333at2"/>
<dbReference type="GO" id="GO:0009279">
    <property type="term" value="C:cell outer membrane"/>
    <property type="evidence" value="ECO:0007669"/>
    <property type="project" value="UniProtKB-SubCell"/>
</dbReference>
<gene>
    <name evidence="16" type="ORF">DOO78_10180</name>
</gene>
<dbReference type="FunFam" id="2.170.130.10:FF:000001">
    <property type="entry name" value="Catecholate siderophore TonB-dependent receptor"/>
    <property type="match status" value="1"/>
</dbReference>
<dbReference type="InterPro" id="IPR036942">
    <property type="entry name" value="Beta-barrel_TonB_sf"/>
</dbReference>
<dbReference type="Pfam" id="PF00593">
    <property type="entry name" value="TonB_dep_Rec_b-barrel"/>
    <property type="match status" value="1"/>
</dbReference>
<keyword evidence="8 13" id="KW-0798">TonB box</keyword>
<comment type="subcellular location">
    <subcellularLocation>
        <location evidence="1 12">Cell outer membrane</location>
        <topology evidence="1 12">Multi-pass membrane protein</topology>
    </subcellularLocation>
</comment>
<evidence type="ECO:0000256" key="9">
    <source>
        <dbReference type="ARBA" id="ARBA00023136"/>
    </source>
</evidence>
<evidence type="ECO:0000256" key="13">
    <source>
        <dbReference type="RuleBase" id="RU003357"/>
    </source>
</evidence>
<dbReference type="Gene3D" id="2.170.130.10">
    <property type="entry name" value="TonB-dependent receptor, plug domain"/>
    <property type="match status" value="1"/>
</dbReference>
<keyword evidence="3 12" id="KW-0813">Transport</keyword>
<evidence type="ECO:0000256" key="11">
    <source>
        <dbReference type="ARBA" id="ARBA00023237"/>
    </source>
</evidence>
<evidence type="ECO:0000256" key="6">
    <source>
        <dbReference type="ARBA" id="ARBA00022729"/>
    </source>
</evidence>
<evidence type="ECO:0000256" key="1">
    <source>
        <dbReference type="ARBA" id="ARBA00004571"/>
    </source>
</evidence>
<organism evidence="16 17">
    <name type="scientific">Roseicella frigidaeris</name>
    <dbReference type="NCBI Taxonomy" id="2230885"/>
    <lineage>
        <taxon>Bacteria</taxon>
        <taxon>Pseudomonadati</taxon>
        <taxon>Pseudomonadota</taxon>
        <taxon>Alphaproteobacteria</taxon>
        <taxon>Acetobacterales</taxon>
        <taxon>Roseomonadaceae</taxon>
        <taxon>Roseicella</taxon>
    </lineage>
</organism>
<dbReference type="AlphaFoldDB" id="A0A327M7J2"/>
<dbReference type="GO" id="GO:0038023">
    <property type="term" value="F:signaling receptor activity"/>
    <property type="evidence" value="ECO:0007669"/>
    <property type="project" value="InterPro"/>
</dbReference>
<keyword evidence="4 12" id="KW-1134">Transmembrane beta strand</keyword>
<dbReference type="CDD" id="cd01347">
    <property type="entry name" value="ligand_gated_channel"/>
    <property type="match status" value="1"/>
</dbReference>
<dbReference type="GO" id="GO:0015344">
    <property type="term" value="F:siderophore uptake transmembrane transporter activity"/>
    <property type="evidence" value="ECO:0007669"/>
    <property type="project" value="TreeGrafter"/>
</dbReference>
<dbReference type="PANTHER" id="PTHR32552">
    <property type="entry name" value="FERRICHROME IRON RECEPTOR-RELATED"/>
    <property type="match status" value="1"/>
</dbReference>
<evidence type="ECO:0000313" key="16">
    <source>
        <dbReference type="EMBL" id="RAI58910.1"/>
    </source>
</evidence>
<keyword evidence="5 12" id="KW-0812">Transmembrane</keyword>
<evidence type="ECO:0000256" key="4">
    <source>
        <dbReference type="ARBA" id="ARBA00022452"/>
    </source>
</evidence>
<keyword evidence="10 16" id="KW-0675">Receptor</keyword>